<dbReference type="InterPro" id="IPR038765">
    <property type="entry name" value="Papain-like_cys_pep_sf"/>
</dbReference>
<feature type="compositionally biased region" description="Basic residues" evidence="1">
    <location>
        <begin position="1"/>
        <end position="11"/>
    </location>
</feature>
<accession>A0A803MR78</accession>
<dbReference type="EnsemblPlants" id="AUR62033779-RA">
    <property type="protein sequence ID" value="AUR62033779-RA:cds"/>
    <property type="gene ID" value="AUR62033779"/>
</dbReference>
<dbReference type="AlphaFoldDB" id="A0A803MR78"/>
<dbReference type="PANTHER" id="PTHR34835">
    <property type="entry name" value="OS07G0283600 PROTEIN-RELATED"/>
    <property type="match status" value="1"/>
</dbReference>
<proteinExistence type="predicted"/>
<evidence type="ECO:0000256" key="1">
    <source>
        <dbReference type="SAM" id="MobiDB-lite"/>
    </source>
</evidence>
<protein>
    <submittedName>
        <fullName evidence="2">Uncharacterized protein</fullName>
    </submittedName>
</protein>
<dbReference type="PANTHER" id="PTHR34835:SF34">
    <property type="entry name" value="OS08G0555500 PROTEIN"/>
    <property type="match status" value="1"/>
</dbReference>
<dbReference type="Proteomes" id="UP000596660">
    <property type="component" value="Unplaced"/>
</dbReference>
<feature type="compositionally biased region" description="Acidic residues" evidence="1">
    <location>
        <begin position="550"/>
        <end position="560"/>
    </location>
</feature>
<sequence length="745" mass="85510">MAIKGRRKKQVTKYQVESSDELSSKYSSSGSMSESDFEYEPKPDFDPIMQYSVVCSDDVSECYSSGDEVRKAQRKARRKRKIDPKVFVDNSKTLGGKVKEDGIVIASFKSKKKQEKVPKKVVNQDLEDRLWNTYNTKTTCGTRGITRKTLVQYLEGPCVDEDEFKKVFLMYVLSVLCSSTCHRMKKQFLHSVSVADNAPLYNWCKFVLDELMKALGQFSIRFYGDDLNFNASCGGCTLFLAINDADTAGDLQKSINLVGNVVKEFNSNSLDKDFYQVQSEEILSNSDVDVNSLVWNVTHFVGALFNGDAFAPNQSYILIENPMQLNMPGNQYMGPKYTLGNDCSNFCETNVFNGMFSSNSLDSSPICVQEQRVGQLKGEHKEKEINEERLSTEKEIWQQTLEKDKNDTGIVLDKEKEKETENEKEKEKVDQKEKENEDQKENEKEDYKEKKYQKEKEKKEDKENEKLYEKENVVNENVKEKENEKEKKNEEENDNVNDKETDKENVKEKDHDKEKDQSGKAQLLEGQEKTLENVNGPEISDDVDGHEITFESEDEPETKEDDWGSNTANVLCYTLKAKYIRRFRDSLLQYVMDNSSGRLRSLDSESTMLCIDGHMVKLNLCGMLASCVGEVCDQTMVLNAKGLTQKIQRTIKAYCKHMMQTPTNRVNVVFVPICRDGHWWCVAFSMNMEEVIVIDSLETKNACDTRSLEVDDMLLERSWILCEDLLSDFNESRDAVFDIIKPLVL</sequence>
<feature type="region of interest" description="Disordered" evidence="1">
    <location>
        <begin position="408"/>
        <end position="563"/>
    </location>
</feature>
<evidence type="ECO:0000313" key="2">
    <source>
        <dbReference type="EnsemblPlants" id="AUR62033779-RA:cds"/>
    </source>
</evidence>
<dbReference type="Gramene" id="AUR62033779-RA">
    <property type="protein sequence ID" value="AUR62033779-RA:cds"/>
    <property type="gene ID" value="AUR62033779"/>
</dbReference>
<organism evidence="2 3">
    <name type="scientific">Chenopodium quinoa</name>
    <name type="common">Quinoa</name>
    <dbReference type="NCBI Taxonomy" id="63459"/>
    <lineage>
        <taxon>Eukaryota</taxon>
        <taxon>Viridiplantae</taxon>
        <taxon>Streptophyta</taxon>
        <taxon>Embryophyta</taxon>
        <taxon>Tracheophyta</taxon>
        <taxon>Spermatophyta</taxon>
        <taxon>Magnoliopsida</taxon>
        <taxon>eudicotyledons</taxon>
        <taxon>Gunneridae</taxon>
        <taxon>Pentapetalae</taxon>
        <taxon>Caryophyllales</taxon>
        <taxon>Chenopodiaceae</taxon>
        <taxon>Chenopodioideae</taxon>
        <taxon>Atripliceae</taxon>
        <taxon>Chenopodium</taxon>
    </lineage>
</organism>
<feature type="compositionally biased region" description="Low complexity" evidence="1">
    <location>
        <begin position="24"/>
        <end position="34"/>
    </location>
</feature>
<keyword evidence="3" id="KW-1185">Reference proteome</keyword>
<reference evidence="2" key="1">
    <citation type="journal article" date="2017" name="Nature">
        <title>The genome of Chenopodium quinoa.</title>
        <authorList>
            <person name="Jarvis D.E."/>
            <person name="Ho Y.S."/>
            <person name="Lightfoot D.J."/>
            <person name="Schmoeckel S.M."/>
            <person name="Li B."/>
            <person name="Borm T.J.A."/>
            <person name="Ohyanagi H."/>
            <person name="Mineta K."/>
            <person name="Michell C.T."/>
            <person name="Saber N."/>
            <person name="Kharbatia N.M."/>
            <person name="Rupper R.R."/>
            <person name="Sharp A.R."/>
            <person name="Dally N."/>
            <person name="Boughton B.A."/>
            <person name="Woo Y.H."/>
            <person name="Gao G."/>
            <person name="Schijlen E.G.W.M."/>
            <person name="Guo X."/>
            <person name="Momin A.A."/>
            <person name="Negrao S."/>
            <person name="Al-Babili S."/>
            <person name="Gehring C."/>
            <person name="Roessner U."/>
            <person name="Jung C."/>
            <person name="Murphy K."/>
            <person name="Arold S.T."/>
            <person name="Gojobori T."/>
            <person name="van der Linden C.G."/>
            <person name="van Loo E.N."/>
            <person name="Jellen E.N."/>
            <person name="Maughan P.J."/>
            <person name="Tester M."/>
        </authorList>
    </citation>
    <scope>NUCLEOTIDE SEQUENCE [LARGE SCALE GENOMIC DNA]</scope>
    <source>
        <strain evidence="2">cv. PI 614886</strain>
    </source>
</reference>
<evidence type="ECO:0000313" key="3">
    <source>
        <dbReference type="Proteomes" id="UP000596660"/>
    </source>
</evidence>
<feature type="compositionally biased region" description="Basic and acidic residues" evidence="1">
    <location>
        <begin position="408"/>
        <end position="518"/>
    </location>
</feature>
<dbReference type="SUPFAM" id="SSF54001">
    <property type="entry name" value="Cysteine proteinases"/>
    <property type="match status" value="1"/>
</dbReference>
<dbReference type="Gene3D" id="3.40.395.10">
    <property type="entry name" value="Adenoviral Proteinase, Chain A"/>
    <property type="match status" value="1"/>
</dbReference>
<reference evidence="2" key="2">
    <citation type="submission" date="2021-03" db="UniProtKB">
        <authorList>
            <consortium name="EnsemblPlants"/>
        </authorList>
    </citation>
    <scope>IDENTIFICATION</scope>
</reference>
<feature type="region of interest" description="Disordered" evidence="1">
    <location>
        <begin position="1"/>
        <end position="43"/>
    </location>
</feature>
<name>A0A803MR78_CHEQI</name>